<accession>A0A951Q142</accession>
<reference evidence="1" key="2">
    <citation type="journal article" date="2022" name="Microbiol. Resour. Announc.">
        <title>Metagenome Sequencing to Explore Phylogenomics of Terrestrial Cyanobacteria.</title>
        <authorList>
            <person name="Ward R.D."/>
            <person name="Stajich J.E."/>
            <person name="Johansen J.R."/>
            <person name="Huntemann M."/>
            <person name="Clum A."/>
            <person name="Foster B."/>
            <person name="Foster B."/>
            <person name="Roux S."/>
            <person name="Palaniappan K."/>
            <person name="Varghese N."/>
            <person name="Mukherjee S."/>
            <person name="Reddy T.B.K."/>
            <person name="Daum C."/>
            <person name="Copeland A."/>
            <person name="Chen I.A."/>
            <person name="Ivanova N.N."/>
            <person name="Kyrpides N.C."/>
            <person name="Shapiro N."/>
            <person name="Eloe-Fadrosh E.A."/>
            <person name="Pietrasiak N."/>
        </authorList>
    </citation>
    <scope>NUCLEOTIDE SEQUENCE</scope>
    <source>
        <strain evidence="1">JT2-VF2</strain>
    </source>
</reference>
<sequence length="72" mass="7979">MQNPERIQVGDEVLILKPNYVAGKYGVVLGRESRSDSQASLRWLIQVVDSDSSIIVVSLTKDEFILSSPESD</sequence>
<protein>
    <submittedName>
        <fullName evidence="1">Uncharacterized protein</fullName>
    </submittedName>
</protein>
<proteinExistence type="predicted"/>
<evidence type="ECO:0000313" key="2">
    <source>
        <dbReference type="Proteomes" id="UP000715781"/>
    </source>
</evidence>
<evidence type="ECO:0000313" key="1">
    <source>
        <dbReference type="EMBL" id="MBW4563381.1"/>
    </source>
</evidence>
<comment type="caution">
    <text evidence="1">The sequence shown here is derived from an EMBL/GenBank/DDBJ whole genome shotgun (WGS) entry which is preliminary data.</text>
</comment>
<name>A0A951Q142_9NOST</name>
<gene>
    <name evidence="1" type="ORF">KME32_19990</name>
</gene>
<organism evidence="1 2">
    <name type="scientific">Mojavia pulchra JT2-VF2</name>
    <dbReference type="NCBI Taxonomy" id="287848"/>
    <lineage>
        <taxon>Bacteria</taxon>
        <taxon>Bacillati</taxon>
        <taxon>Cyanobacteriota</taxon>
        <taxon>Cyanophyceae</taxon>
        <taxon>Nostocales</taxon>
        <taxon>Nostocaceae</taxon>
    </lineage>
</organism>
<dbReference type="EMBL" id="JAHHHN010000012">
    <property type="protein sequence ID" value="MBW4563381.1"/>
    <property type="molecule type" value="Genomic_DNA"/>
</dbReference>
<dbReference type="AlphaFoldDB" id="A0A951Q142"/>
<dbReference type="Proteomes" id="UP000715781">
    <property type="component" value="Unassembled WGS sequence"/>
</dbReference>
<reference evidence="1" key="1">
    <citation type="submission" date="2021-05" db="EMBL/GenBank/DDBJ databases">
        <authorList>
            <person name="Pietrasiak N."/>
            <person name="Ward R."/>
            <person name="Stajich J.E."/>
            <person name="Kurbessoian T."/>
        </authorList>
    </citation>
    <scope>NUCLEOTIDE SEQUENCE</scope>
    <source>
        <strain evidence="1">JT2-VF2</strain>
    </source>
</reference>